<dbReference type="Pfam" id="PF10171">
    <property type="entry name" value="Tim29"/>
    <property type="match status" value="1"/>
</dbReference>
<sequence length="194" mass="22404">MLRLSGFSVAAAGAKTGEALKKVNEKLTQKVSGTFIERFVNYLKNVYIDYREVAIQVRSDIKQKPVKATFFFTGMGFLMYSMTHNPNAQSFRAKFIQCSNEVSLVSLPLVKPGAVEHLKFIQTCYNRDLIRHTSFGLFSIIWVDKYSDQCDVYETNCSYLKLPYRKIASQVIDVGFINIWWVISRKMLDYDINY</sequence>
<comment type="caution">
    <text evidence="1">The sequence shown here is derived from an EMBL/GenBank/DDBJ whole genome shotgun (WGS) entry which is preliminary data.</text>
</comment>
<dbReference type="PANTHER" id="PTHR21435:SF1">
    <property type="entry name" value="MITOCHONDRIAL IMPORT INNER MEMBRANE TRANSLOCASE SUBUNIT TIM29"/>
    <property type="match status" value="1"/>
</dbReference>
<dbReference type="InterPro" id="IPR019322">
    <property type="entry name" value="TIMM29"/>
</dbReference>
<reference evidence="1" key="1">
    <citation type="journal article" date="2023" name="G3 (Bethesda)">
        <title>Whole genome assemblies of Zophobas morio and Tenebrio molitor.</title>
        <authorList>
            <person name="Kaur S."/>
            <person name="Stinson S.A."/>
            <person name="diCenzo G.C."/>
        </authorList>
    </citation>
    <scope>NUCLEOTIDE SEQUENCE</scope>
    <source>
        <strain evidence="1">QUZm001</strain>
    </source>
</reference>
<dbReference type="PANTHER" id="PTHR21435">
    <property type="entry name" value="MITOCHONDRIAL IMPORT INNER MEMBRANE TRANSLOCASE SUBUNIT TIM29"/>
    <property type="match status" value="1"/>
</dbReference>
<dbReference type="Proteomes" id="UP001168821">
    <property type="component" value="Unassembled WGS sequence"/>
</dbReference>
<protein>
    <recommendedName>
        <fullName evidence="3">Mitochondrial import inner membrane translocase subunit Tim29</fullName>
    </recommendedName>
</protein>
<gene>
    <name evidence="1" type="ORF">Zmor_000587</name>
</gene>
<dbReference type="GO" id="GO:0042721">
    <property type="term" value="C:TIM22 mitochondrial import inner membrane insertion complex"/>
    <property type="evidence" value="ECO:0007669"/>
    <property type="project" value="InterPro"/>
</dbReference>
<organism evidence="1 2">
    <name type="scientific">Zophobas morio</name>
    <dbReference type="NCBI Taxonomy" id="2755281"/>
    <lineage>
        <taxon>Eukaryota</taxon>
        <taxon>Metazoa</taxon>
        <taxon>Ecdysozoa</taxon>
        <taxon>Arthropoda</taxon>
        <taxon>Hexapoda</taxon>
        <taxon>Insecta</taxon>
        <taxon>Pterygota</taxon>
        <taxon>Neoptera</taxon>
        <taxon>Endopterygota</taxon>
        <taxon>Coleoptera</taxon>
        <taxon>Polyphaga</taxon>
        <taxon>Cucujiformia</taxon>
        <taxon>Tenebrionidae</taxon>
        <taxon>Zophobas</taxon>
    </lineage>
</organism>
<name>A0AA38J1M9_9CUCU</name>
<dbReference type="EMBL" id="JALNTZ010000001">
    <property type="protein sequence ID" value="KAJ3665074.1"/>
    <property type="molecule type" value="Genomic_DNA"/>
</dbReference>
<dbReference type="GO" id="GO:0045039">
    <property type="term" value="P:protein insertion into mitochondrial inner membrane"/>
    <property type="evidence" value="ECO:0007669"/>
    <property type="project" value="TreeGrafter"/>
</dbReference>
<accession>A0AA38J1M9</accession>
<evidence type="ECO:0008006" key="3">
    <source>
        <dbReference type="Google" id="ProtNLM"/>
    </source>
</evidence>
<evidence type="ECO:0000313" key="2">
    <source>
        <dbReference type="Proteomes" id="UP001168821"/>
    </source>
</evidence>
<dbReference type="AlphaFoldDB" id="A0AA38J1M9"/>
<evidence type="ECO:0000313" key="1">
    <source>
        <dbReference type="EMBL" id="KAJ3665074.1"/>
    </source>
</evidence>
<proteinExistence type="predicted"/>
<keyword evidence="2" id="KW-1185">Reference proteome</keyword>